<keyword evidence="3" id="KW-1185">Reference proteome</keyword>
<evidence type="ECO:0000313" key="3">
    <source>
        <dbReference type="Proteomes" id="UP001175271"/>
    </source>
</evidence>
<comment type="caution">
    <text evidence="2">The sequence shown here is derived from an EMBL/GenBank/DDBJ whole genome shotgun (WGS) entry which is preliminary data.</text>
</comment>
<dbReference type="AlphaFoldDB" id="A0AA39HJH5"/>
<name>A0AA39HJH5_9BILA</name>
<protein>
    <submittedName>
        <fullName evidence="2">Uncharacterized protein</fullName>
    </submittedName>
</protein>
<accession>A0AA39HJH5</accession>
<organism evidence="2 3">
    <name type="scientific">Steinernema hermaphroditum</name>
    <dbReference type="NCBI Taxonomy" id="289476"/>
    <lineage>
        <taxon>Eukaryota</taxon>
        <taxon>Metazoa</taxon>
        <taxon>Ecdysozoa</taxon>
        <taxon>Nematoda</taxon>
        <taxon>Chromadorea</taxon>
        <taxon>Rhabditida</taxon>
        <taxon>Tylenchina</taxon>
        <taxon>Panagrolaimomorpha</taxon>
        <taxon>Strongyloidoidea</taxon>
        <taxon>Steinernematidae</taxon>
        <taxon>Steinernema</taxon>
    </lineage>
</organism>
<dbReference type="Proteomes" id="UP001175271">
    <property type="component" value="Unassembled WGS sequence"/>
</dbReference>
<sequence>MNAGGDSLELHNDHVVIDDQEGFAVVVAVHSPVAEQRAHGAEQNALEEERPAREYVYDDDQSTPPNAPRPPVVLPNAPQRPRSSRIRRGHDFVN</sequence>
<feature type="compositionally biased region" description="Basic and acidic residues" evidence="1">
    <location>
        <begin position="47"/>
        <end position="56"/>
    </location>
</feature>
<proteinExistence type="predicted"/>
<gene>
    <name evidence="2" type="ORF">QR680_018941</name>
</gene>
<evidence type="ECO:0000256" key="1">
    <source>
        <dbReference type="SAM" id="MobiDB-lite"/>
    </source>
</evidence>
<feature type="region of interest" description="Disordered" evidence="1">
    <location>
        <begin position="36"/>
        <end position="94"/>
    </location>
</feature>
<reference evidence="2" key="1">
    <citation type="submission" date="2023-06" db="EMBL/GenBank/DDBJ databases">
        <title>Genomic analysis of the entomopathogenic nematode Steinernema hermaphroditum.</title>
        <authorList>
            <person name="Schwarz E.M."/>
            <person name="Heppert J.K."/>
            <person name="Baniya A."/>
            <person name="Schwartz H.T."/>
            <person name="Tan C.-H."/>
            <person name="Antoshechkin I."/>
            <person name="Sternberg P.W."/>
            <person name="Goodrich-Blair H."/>
            <person name="Dillman A.R."/>
        </authorList>
    </citation>
    <scope>NUCLEOTIDE SEQUENCE</scope>
    <source>
        <strain evidence="2">PS9179</strain>
        <tissue evidence="2">Whole animal</tissue>
    </source>
</reference>
<dbReference type="EMBL" id="JAUCMV010000004">
    <property type="protein sequence ID" value="KAK0407003.1"/>
    <property type="molecule type" value="Genomic_DNA"/>
</dbReference>
<evidence type="ECO:0000313" key="2">
    <source>
        <dbReference type="EMBL" id="KAK0407003.1"/>
    </source>
</evidence>